<dbReference type="Proteomes" id="UP001165160">
    <property type="component" value="Unassembled WGS sequence"/>
</dbReference>
<protein>
    <submittedName>
        <fullName evidence="2">Uncharacterized protein</fullName>
    </submittedName>
</protein>
<keyword evidence="3" id="KW-1185">Reference proteome</keyword>
<proteinExistence type="predicted"/>
<reference evidence="3" key="1">
    <citation type="journal article" date="2023" name="Commun. Biol.">
        <title>Genome analysis of Parmales, the sister group of diatoms, reveals the evolutionary specialization of diatoms from phago-mixotrophs to photoautotrophs.</title>
        <authorList>
            <person name="Ban H."/>
            <person name="Sato S."/>
            <person name="Yoshikawa S."/>
            <person name="Yamada K."/>
            <person name="Nakamura Y."/>
            <person name="Ichinomiya M."/>
            <person name="Sato N."/>
            <person name="Blanc-Mathieu R."/>
            <person name="Endo H."/>
            <person name="Kuwata A."/>
            <person name="Ogata H."/>
        </authorList>
    </citation>
    <scope>NUCLEOTIDE SEQUENCE [LARGE SCALE GENOMIC DNA]</scope>
    <source>
        <strain evidence="3">NIES 3699</strain>
    </source>
</reference>
<evidence type="ECO:0000313" key="3">
    <source>
        <dbReference type="Proteomes" id="UP001165160"/>
    </source>
</evidence>
<dbReference type="EMBL" id="BRXX01000119">
    <property type="protein sequence ID" value="GMH91762.1"/>
    <property type="molecule type" value="Genomic_DNA"/>
</dbReference>
<sequence length="165" mass="18066">MFNAVLTSLGFASPPSPPPAIDLPFLQHQLTTNQQLLSELGTEITLAEQTLSSNDSLVSSLLSRRKALQPDSDSDSDADSGAVSPPPPTPSQSDLDSLDSTLRTLQISTEIQRYTLISLRSKRADLEGSIKTGMEHIREFVKEEGRREEEGEVMGVEGRELMERV</sequence>
<gene>
    <name evidence="2" type="ORF">TrVE_jg2862</name>
</gene>
<comment type="caution">
    <text evidence="2">The sequence shown here is derived from an EMBL/GenBank/DDBJ whole genome shotgun (WGS) entry which is preliminary data.</text>
</comment>
<name>A0A9W7BQ99_9STRA</name>
<evidence type="ECO:0000313" key="2">
    <source>
        <dbReference type="EMBL" id="GMH91762.1"/>
    </source>
</evidence>
<dbReference type="AlphaFoldDB" id="A0A9W7BQ99"/>
<evidence type="ECO:0000256" key="1">
    <source>
        <dbReference type="SAM" id="MobiDB-lite"/>
    </source>
</evidence>
<feature type="region of interest" description="Disordered" evidence="1">
    <location>
        <begin position="62"/>
        <end position="98"/>
    </location>
</feature>
<accession>A0A9W7BQ99</accession>
<organism evidence="2 3">
    <name type="scientific">Triparma verrucosa</name>
    <dbReference type="NCBI Taxonomy" id="1606542"/>
    <lineage>
        <taxon>Eukaryota</taxon>
        <taxon>Sar</taxon>
        <taxon>Stramenopiles</taxon>
        <taxon>Ochrophyta</taxon>
        <taxon>Bolidophyceae</taxon>
        <taxon>Parmales</taxon>
        <taxon>Triparmaceae</taxon>
        <taxon>Triparma</taxon>
    </lineage>
</organism>